<dbReference type="InterPro" id="IPR018750">
    <property type="entry name" value="DUF2306_membrane"/>
</dbReference>
<feature type="transmembrane region" description="Helical" evidence="1">
    <location>
        <begin position="27"/>
        <end position="49"/>
    </location>
</feature>
<feature type="transmembrane region" description="Helical" evidence="1">
    <location>
        <begin position="94"/>
        <end position="111"/>
    </location>
</feature>
<keyword evidence="1" id="KW-1133">Transmembrane helix</keyword>
<feature type="transmembrane region" description="Helical" evidence="1">
    <location>
        <begin position="61"/>
        <end position="82"/>
    </location>
</feature>
<evidence type="ECO:0000313" key="3">
    <source>
        <dbReference type="Proteomes" id="UP000824300"/>
    </source>
</evidence>
<gene>
    <name evidence="2" type="ORF">K3162_06775</name>
</gene>
<organism evidence="2 3">
    <name type="scientific">Qipengyuania xiapuensis</name>
    <dbReference type="NCBI Taxonomy" id="2867236"/>
    <lineage>
        <taxon>Bacteria</taxon>
        <taxon>Pseudomonadati</taxon>
        <taxon>Pseudomonadota</taxon>
        <taxon>Alphaproteobacteria</taxon>
        <taxon>Sphingomonadales</taxon>
        <taxon>Erythrobacteraceae</taxon>
        <taxon>Qipengyuania</taxon>
    </lineage>
</organism>
<sequence>MTALALPSTAKSPANGNSFDIGPRTRLAVAVIAIGLTSATLVALFRGLLGIAPDHSNIRHLAIFLHVATVLPAIPLGGYLLLARKGGSRHKLLGRIWVGLMVATAFSAIFIKTGGSFSFIHLFIPLTFWTSYKVVATARRRDFAAHRKEIVGLYLGALTIPGLVAFSLPGRLMNVWLFW</sequence>
<evidence type="ECO:0000256" key="1">
    <source>
        <dbReference type="SAM" id="Phobius"/>
    </source>
</evidence>
<feature type="transmembrane region" description="Helical" evidence="1">
    <location>
        <begin position="117"/>
        <end position="138"/>
    </location>
</feature>
<protein>
    <submittedName>
        <fullName evidence="2">DUF2306 domain-containing protein</fullName>
    </submittedName>
</protein>
<dbReference type="EMBL" id="CP081296">
    <property type="protein sequence ID" value="QZD93696.1"/>
    <property type="molecule type" value="Genomic_DNA"/>
</dbReference>
<keyword evidence="1" id="KW-0812">Transmembrane</keyword>
<proteinExistence type="predicted"/>
<dbReference type="Proteomes" id="UP000824300">
    <property type="component" value="Chromosome"/>
</dbReference>
<name>A0ABX8ZXG5_9SPHN</name>
<feature type="transmembrane region" description="Helical" evidence="1">
    <location>
        <begin position="150"/>
        <end position="169"/>
    </location>
</feature>
<evidence type="ECO:0000313" key="2">
    <source>
        <dbReference type="EMBL" id="QZD93696.1"/>
    </source>
</evidence>
<keyword evidence="3" id="KW-1185">Reference proteome</keyword>
<dbReference type="RefSeq" id="WP_221429378.1">
    <property type="nucleotide sequence ID" value="NZ_CP081296.1"/>
</dbReference>
<keyword evidence="1" id="KW-0472">Membrane</keyword>
<dbReference type="Pfam" id="PF10067">
    <property type="entry name" value="DUF2306"/>
    <property type="match status" value="1"/>
</dbReference>
<reference evidence="2 3" key="1">
    <citation type="submission" date="2021-08" db="EMBL/GenBank/DDBJ databases">
        <title>Comparative Genomics Analysis of the Genus Qipengyuania Reveals Extensive Genetic Diversity and Metabolic Versatility, Including the Description of Fifteen Novel Species.</title>
        <authorList>
            <person name="Liu Y."/>
        </authorList>
    </citation>
    <scope>NUCLEOTIDE SEQUENCE [LARGE SCALE GENOMIC DNA]</scope>
    <source>
        <strain evidence="2 3">1NDW3</strain>
    </source>
</reference>
<accession>A0ABX8ZXG5</accession>